<feature type="transmembrane region" description="Helical" evidence="1">
    <location>
        <begin position="20"/>
        <end position="40"/>
    </location>
</feature>
<dbReference type="Proteomes" id="UP000199649">
    <property type="component" value="Chromosome I"/>
</dbReference>
<keyword evidence="1" id="KW-1133">Transmembrane helix</keyword>
<name>A0A1H1NZR4_9MICO</name>
<dbReference type="RefSeq" id="WP_092666347.1">
    <property type="nucleotide sequence ID" value="NZ_LT629734.1"/>
</dbReference>
<feature type="transmembrane region" description="Helical" evidence="1">
    <location>
        <begin position="95"/>
        <end position="114"/>
    </location>
</feature>
<evidence type="ECO:0000256" key="1">
    <source>
        <dbReference type="SAM" id="Phobius"/>
    </source>
</evidence>
<organism evidence="2 3">
    <name type="scientific">Agrococcus carbonis</name>
    <dbReference type="NCBI Taxonomy" id="684552"/>
    <lineage>
        <taxon>Bacteria</taxon>
        <taxon>Bacillati</taxon>
        <taxon>Actinomycetota</taxon>
        <taxon>Actinomycetes</taxon>
        <taxon>Micrococcales</taxon>
        <taxon>Microbacteriaceae</taxon>
        <taxon>Agrococcus</taxon>
    </lineage>
</organism>
<gene>
    <name evidence="2" type="ORF">SAMN04489719_1404</name>
</gene>
<feature type="transmembrane region" description="Helical" evidence="1">
    <location>
        <begin position="227"/>
        <end position="249"/>
    </location>
</feature>
<protein>
    <submittedName>
        <fullName evidence="2">Hypothetical membrane protein</fullName>
    </submittedName>
</protein>
<feature type="transmembrane region" description="Helical" evidence="1">
    <location>
        <begin position="126"/>
        <end position="146"/>
    </location>
</feature>
<dbReference type="STRING" id="684552.SAMN04489719_1404"/>
<evidence type="ECO:0000313" key="3">
    <source>
        <dbReference type="Proteomes" id="UP000199649"/>
    </source>
</evidence>
<reference evidence="3" key="1">
    <citation type="submission" date="2016-10" db="EMBL/GenBank/DDBJ databases">
        <authorList>
            <person name="Varghese N."/>
            <person name="Submissions S."/>
        </authorList>
    </citation>
    <scope>NUCLEOTIDE SEQUENCE [LARGE SCALE GENOMIC DNA]</scope>
    <source>
        <strain evidence="3">DSM 22965</strain>
    </source>
</reference>
<feature type="transmembrane region" description="Helical" evidence="1">
    <location>
        <begin position="158"/>
        <end position="178"/>
    </location>
</feature>
<keyword evidence="1" id="KW-0472">Membrane</keyword>
<dbReference type="AlphaFoldDB" id="A0A1H1NZR4"/>
<feature type="transmembrane region" description="Helical" evidence="1">
    <location>
        <begin position="287"/>
        <end position="305"/>
    </location>
</feature>
<dbReference type="Pfam" id="PF06197">
    <property type="entry name" value="DUF998"/>
    <property type="match status" value="1"/>
</dbReference>
<keyword evidence="1" id="KW-0812">Transmembrane</keyword>
<proteinExistence type="predicted"/>
<feature type="transmembrane region" description="Helical" evidence="1">
    <location>
        <begin position="311"/>
        <end position="329"/>
    </location>
</feature>
<evidence type="ECO:0000313" key="2">
    <source>
        <dbReference type="EMBL" id="SDS04265.1"/>
    </source>
</evidence>
<sequence>MEARTDDDARGDAARQESRAIAAAWASFGAGLAAALIALAGGPRPIAGDGSVAEPAAGIAAIVTAAAFVLSTLLHRRGETAPMPGWQRAVSHASTVALTLAFAAVAYLGVLTAGEILAQGLQGLEAPLIGGALLTALPSAAGGWLAWQAGVELRTRDLATLLFVYLTIGTVFSMLTAADPRWWERHFSELGAGWAFNATVIVAGLLVATIGSYVGRDLHRWLGDARLPAIAAVVALFAATGAALAGVGAFPVARAPLLHDIAAFGSLGLFALTAVVVTLVMPGPPAAMRWTTLGAGAAIVAALLLWRPAGIYNAAALEAIAVGIAFVWMTTLVRTLSACAPDASRPSAVPRLALPLRRA</sequence>
<dbReference type="InterPro" id="IPR009339">
    <property type="entry name" value="DUF998"/>
</dbReference>
<feature type="transmembrane region" description="Helical" evidence="1">
    <location>
        <begin position="190"/>
        <end position="215"/>
    </location>
</feature>
<dbReference type="EMBL" id="LT629734">
    <property type="protein sequence ID" value="SDS04265.1"/>
    <property type="molecule type" value="Genomic_DNA"/>
</dbReference>
<accession>A0A1H1NZR4</accession>
<feature type="transmembrane region" description="Helical" evidence="1">
    <location>
        <begin position="261"/>
        <end position="280"/>
    </location>
</feature>
<dbReference type="OrthoDB" id="3225559at2"/>
<feature type="transmembrane region" description="Helical" evidence="1">
    <location>
        <begin position="52"/>
        <end position="74"/>
    </location>
</feature>
<keyword evidence="3" id="KW-1185">Reference proteome</keyword>